<evidence type="ECO:0000313" key="2">
    <source>
        <dbReference type="EMBL" id="CAF0963149.1"/>
    </source>
</evidence>
<evidence type="ECO:0000313" key="3">
    <source>
        <dbReference type="EMBL" id="CAF3735776.1"/>
    </source>
</evidence>
<comment type="caution">
    <text evidence="3">The sequence shown here is derived from an EMBL/GenBank/DDBJ whole genome shotgun (WGS) entry which is preliminary data.</text>
</comment>
<dbReference type="Proteomes" id="UP000682733">
    <property type="component" value="Unassembled WGS sequence"/>
</dbReference>
<proteinExistence type="predicted"/>
<organism evidence="3 4">
    <name type="scientific">Didymodactylos carnosus</name>
    <dbReference type="NCBI Taxonomy" id="1234261"/>
    <lineage>
        <taxon>Eukaryota</taxon>
        <taxon>Metazoa</taxon>
        <taxon>Spiralia</taxon>
        <taxon>Gnathifera</taxon>
        <taxon>Rotifera</taxon>
        <taxon>Eurotatoria</taxon>
        <taxon>Bdelloidea</taxon>
        <taxon>Philodinida</taxon>
        <taxon>Philodinidae</taxon>
        <taxon>Didymodactylos</taxon>
    </lineage>
</organism>
<dbReference type="EMBL" id="CAJOBA010005191">
    <property type="protein sequence ID" value="CAF3735776.1"/>
    <property type="molecule type" value="Genomic_DNA"/>
</dbReference>
<protein>
    <recommendedName>
        <fullName evidence="1">MULE transposase domain-containing protein</fullName>
    </recommendedName>
</protein>
<evidence type="ECO:0000313" key="4">
    <source>
        <dbReference type="Proteomes" id="UP000682733"/>
    </source>
</evidence>
<dbReference type="EMBL" id="CAJNOK010005185">
    <property type="protein sequence ID" value="CAF0963149.1"/>
    <property type="molecule type" value="Genomic_DNA"/>
</dbReference>
<feature type="domain" description="MULE transposase" evidence="1">
    <location>
        <begin position="136"/>
        <end position="232"/>
    </location>
</feature>
<dbReference type="AlphaFoldDB" id="A0A8S2ICQ7"/>
<accession>A0A8S2ICQ7</accession>
<name>A0A8S2ICQ7_9BILA</name>
<dbReference type="Pfam" id="PF10551">
    <property type="entry name" value="MULE"/>
    <property type="match status" value="1"/>
</dbReference>
<feature type="non-terminal residue" evidence="3">
    <location>
        <position position="1"/>
    </location>
</feature>
<reference evidence="3" key="1">
    <citation type="submission" date="2021-02" db="EMBL/GenBank/DDBJ databases">
        <authorList>
            <person name="Nowell W R."/>
        </authorList>
    </citation>
    <scope>NUCLEOTIDE SEQUENCE</scope>
</reference>
<dbReference type="InterPro" id="IPR018289">
    <property type="entry name" value="MULE_transposase_dom"/>
</dbReference>
<sequence length="424" mass="48842">RDASTVIHPPTDHSHIPDPIQAKVDEFKNTCKKRAREETTPISQIHKQELVKCSLKHNDISFLPSYSSIDSSFYRERLKNYPKLPKSVSDLTLTGKWGTDLRDNVFIIKDVLESGSRLLVFGSKWGIEYLSEVDTWHMDGTFKTRPLLFAQLYIIHGYRNGYMIPTIYALTSDKSGKTYEQILKTIIEQANKYNIVVEPKRAVSDFEQATFNAVSNIFPNCKISGCFFHYSQSLWRRIQTGGLTSYLKVGDSKCTESSINWFRGAIGLALIPLHIVGETWANIMSEYTPDDQAATTFNDYITDTYVDDDAIFPSFIWNVHDLIITDQPRTNNHVEGFHNRLKQHFGVHPHIYEFIEALKEENEYNYTRYTESFTQTVKRKKVYNNCDNKLKEYFKRYENGTLSGTELAIKCGKCVNTVKLPVSL</sequence>
<evidence type="ECO:0000259" key="1">
    <source>
        <dbReference type="Pfam" id="PF10551"/>
    </source>
</evidence>
<gene>
    <name evidence="2" type="ORF">OVA965_LOCUS12741</name>
    <name evidence="3" type="ORF">TMI583_LOCUS12747</name>
</gene>
<dbReference type="Proteomes" id="UP000677228">
    <property type="component" value="Unassembled WGS sequence"/>
</dbReference>
<dbReference type="PANTHER" id="PTHR47160">
    <property type="entry name" value="PUTATIVE-RELATED"/>
    <property type="match status" value="1"/>
</dbReference>
<dbReference type="PANTHER" id="PTHR47160:SF10">
    <property type="entry name" value="MULE TRANSPOSASE DOMAIN-CONTAINING PROTEIN"/>
    <property type="match status" value="1"/>
</dbReference>